<dbReference type="InterPro" id="IPR010499">
    <property type="entry name" value="AraC_E-bd"/>
</dbReference>
<comment type="caution">
    <text evidence="2">The sequence shown here is derived from an EMBL/GenBank/DDBJ whole genome shotgun (WGS) entry which is preliminary data.</text>
</comment>
<dbReference type="AlphaFoldDB" id="A0A4U7BMN7"/>
<accession>A0A4U7BMN7</accession>
<name>A0A4U7BMN7_9BACT</name>
<dbReference type="InterPro" id="IPR053182">
    <property type="entry name" value="YobU-like_regulator"/>
</dbReference>
<dbReference type="EMBL" id="NXLZ01000003">
    <property type="protein sequence ID" value="TKX31475.1"/>
    <property type="molecule type" value="Genomic_DNA"/>
</dbReference>
<evidence type="ECO:0000313" key="3">
    <source>
        <dbReference type="Proteomes" id="UP000308838"/>
    </source>
</evidence>
<dbReference type="RefSeq" id="WP_137620219.1">
    <property type="nucleotide sequence ID" value="NZ_NXLZ01000003.1"/>
</dbReference>
<organism evidence="2 3">
    <name type="scientific">Campylobacter estrildidarum</name>
    <dbReference type="NCBI Taxonomy" id="2510189"/>
    <lineage>
        <taxon>Bacteria</taxon>
        <taxon>Pseudomonadati</taxon>
        <taxon>Campylobacterota</taxon>
        <taxon>Epsilonproteobacteria</taxon>
        <taxon>Campylobacterales</taxon>
        <taxon>Campylobacteraceae</taxon>
        <taxon>Campylobacter</taxon>
    </lineage>
</organism>
<dbReference type="SMART" id="SM00871">
    <property type="entry name" value="AraC_E_bind"/>
    <property type="match status" value="1"/>
</dbReference>
<feature type="domain" description="AraC effector-binding" evidence="1">
    <location>
        <begin position="1"/>
        <end position="134"/>
    </location>
</feature>
<gene>
    <name evidence="2" type="ORF">CQA69_02290</name>
</gene>
<protein>
    <submittedName>
        <fullName evidence="2">AraC family transcriptional regulator</fullName>
    </submittedName>
</protein>
<dbReference type="InterPro" id="IPR029441">
    <property type="entry name" value="Cass2"/>
</dbReference>
<evidence type="ECO:0000259" key="1">
    <source>
        <dbReference type="SMART" id="SM00871"/>
    </source>
</evidence>
<reference evidence="2 3" key="1">
    <citation type="submission" date="2018-05" db="EMBL/GenBank/DDBJ databases">
        <title>Novel Campyloabacter and Helicobacter Species and Strains.</title>
        <authorList>
            <person name="Mannion A.J."/>
            <person name="Shen Z."/>
            <person name="Fox J.G."/>
        </authorList>
    </citation>
    <scope>NUCLEOTIDE SEQUENCE [LARGE SCALE GENOMIC DNA]</scope>
    <source>
        <strain evidence="3">MIT17-664</strain>
    </source>
</reference>
<evidence type="ECO:0000313" key="2">
    <source>
        <dbReference type="EMBL" id="TKX31475.1"/>
    </source>
</evidence>
<proteinExistence type="predicted"/>
<sequence>MIKQIQEFAIFGVTTLSDKKLESDKQTSKIFPLWKDFHRVFGAPDEIYSVYYDYKDLEFKIGVGVKNPCQNAEKILIKSGSYMVFEDFGQPEIIVPKIWSKIETFFKNSDIKRAFLTDFEFYTSSKTQIYISIKDNQC</sequence>
<dbReference type="Proteomes" id="UP000308838">
    <property type="component" value="Unassembled WGS sequence"/>
</dbReference>
<dbReference type="OrthoDB" id="5355560at2"/>
<dbReference type="Gene3D" id="3.20.80.10">
    <property type="entry name" value="Regulatory factor, effector binding domain"/>
    <property type="match status" value="1"/>
</dbReference>
<dbReference type="Pfam" id="PF14526">
    <property type="entry name" value="Cass2"/>
    <property type="match status" value="1"/>
</dbReference>
<dbReference type="InterPro" id="IPR011256">
    <property type="entry name" value="Reg_factor_effector_dom_sf"/>
</dbReference>
<keyword evidence="3" id="KW-1185">Reference proteome</keyword>
<dbReference type="PANTHER" id="PTHR36444:SF2">
    <property type="entry name" value="TRANSCRIPTIONAL REGULATOR PROTEIN YOBU-RELATED"/>
    <property type="match status" value="1"/>
</dbReference>
<dbReference type="SUPFAM" id="SSF55136">
    <property type="entry name" value="Probable bacterial effector-binding domain"/>
    <property type="match status" value="1"/>
</dbReference>
<dbReference type="PANTHER" id="PTHR36444">
    <property type="entry name" value="TRANSCRIPTIONAL REGULATOR PROTEIN YOBU-RELATED"/>
    <property type="match status" value="1"/>
</dbReference>